<evidence type="ECO:0000256" key="3">
    <source>
        <dbReference type="ARBA" id="ARBA00022525"/>
    </source>
</evidence>
<dbReference type="Gene3D" id="2.60.120.970">
    <property type="match status" value="1"/>
</dbReference>
<dbReference type="Pfam" id="PF00688">
    <property type="entry name" value="TGFb_propeptide"/>
    <property type="match status" value="1"/>
</dbReference>
<evidence type="ECO:0000313" key="10">
    <source>
        <dbReference type="EMBL" id="KAH3716148.1"/>
    </source>
</evidence>
<evidence type="ECO:0000256" key="7">
    <source>
        <dbReference type="SAM" id="MobiDB-lite"/>
    </source>
</evidence>
<evidence type="ECO:0000256" key="1">
    <source>
        <dbReference type="ARBA" id="ARBA00004613"/>
    </source>
</evidence>
<dbReference type="PROSITE" id="PS51362">
    <property type="entry name" value="TGF_BETA_2"/>
    <property type="match status" value="1"/>
</dbReference>
<dbReference type="OrthoDB" id="5948587at2759"/>
<proteinExistence type="inferred from homology"/>
<dbReference type="Pfam" id="PF00019">
    <property type="entry name" value="TGF_beta"/>
    <property type="match status" value="1"/>
</dbReference>
<evidence type="ECO:0000256" key="4">
    <source>
        <dbReference type="ARBA" id="ARBA00023030"/>
    </source>
</evidence>
<feature type="signal peptide" evidence="8">
    <location>
        <begin position="1"/>
        <end position="19"/>
    </location>
</feature>
<reference evidence="10" key="1">
    <citation type="journal article" date="2019" name="bioRxiv">
        <title>The Genome of the Zebra Mussel, Dreissena polymorpha: A Resource for Invasive Species Research.</title>
        <authorList>
            <person name="McCartney M.A."/>
            <person name="Auch B."/>
            <person name="Kono T."/>
            <person name="Mallez S."/>
            <person name="Zhang Y."/>
            <person name="Obille A."/>
            <person name="Becker A."/>
            <person name="Abrahante J.E."/>
            <person name="Garbe J."/>
            <person name="Badalamenti J.P."/>
            <person name="Herman A."/>
            <person name="Mangelson H."/>
            <person name="Liachko I."/>
            <person name="Sullivan S."/>
            <person name="Sone E.D."/>
            <person name="Koren S."/>
            <person name="Silverstein K.A.T."/>
            <person name="Beckman K.B."/>
            <person name="Gohl D.M."/>
        </authorList>
    </citation>
    <scope>NUCLEOTIDE SEQUENCE</scope>
    <source>
        <strain evidence="10">Duluth1</strain>
        <tissue evidence="10">Whole animal</tissue>
    </source>
</reference>
<feature type="compositionally biased region" description="Acidic residues" evidence="7">
    <location>
        <begin position="115"/>
        <end position="129"/>
    </location>
</feature>
<dbReference type="PANTHER" id="PTHR11848">
    <property type="entry name" value="TGF-BETA FAMILY"/>
    <property type="match status" value="1"/>
</dbReference>
<dbReference type="InterPro" id="IPR001839">
    <property type="entry name" value="TGF-b_C"/>
</dbReference>
<dbReference type="AlphaFoldDB" id="A0A9D4HFZ4"/>
<comment type="caution">
    <text evidence="10">The sequence shown here is derived from an EMBL/GenBank/DDBJ whole genome shotgun (WGS) entry which is preliminary data.</text>
</comment>
<evidence type="ECO:0000256" key="8">
    <source>
        <dbReference type="SAM" id="SignalP"/>
    </source>
</evidence>
<evidence type="ECO:0000313" key="11">
    <source>
        <dbReference type="Proteomes" id="UP000828390"/>
    </source>
</evidence>
<dbReference type="Proteomes" id="UP000828390">
    <property type="component" value="Unassembled WGS sequence"/>
</dbReference>
<protein>
    <recommendedName>
        <fullName evidence="9">TGF-beta family profile domain-containing protein</fullName>
    </recommendedName>
</protein>
<accession>A0A9D4HFZ4</accession>
<feature type="chain" id="PRO_5039328904" description="TGF-beta family profile domain-containing protein" evidence="8">
    <location>
        <begin position="20"/>
        <end position="472"/>
    </location>
</feature>
<feature type="region of interest" description="Disordered" evidence="7">
    <location>
        <begin position="103"/>
        <end position="131"/>
    </location>
</feature>
<name>A0A9D4HFZ4_DREPO</name>
<dbReference type="GO" id="GO:0008083">
    <property type="term" value="F:growth factor activity"/>
    <property type="evidence" value="ECO:0007669"/>
    <property type="project" value="UniProtKB-KW"/>
</dbReference>
<feature type="domain" description="TGF-beta family profile" evidence="9">
    <location>
        <begin position="362"/>
        <end position="472"/>
    </location>
</feature>
<dbReference type="Gene3D" id="2.10.90.10">
    <property type="entry name" value="Cystine-knot cytokines"/>
    <property type="match status" value="1"/>
</dbReference>
<keyword evidence="4 6" id="KW-0339">Growth factor</keyword>
<evidence type="ECO:0000259" key="9">
    <source>
        <dbReference type="PROSITE" id="PS51362"/>
    </source>
</evidence>
<dbReference type="InterPro" id="IPR001111">
    <property type="entry name" value="TGF-b_propeptide"/>
</dbReference>
<keyword evidence="5" id="KW-1015">Disulfide bond</keyword>
<evidence type="ECO:0000256" key="5">
    <source>
        <dbReference type="ARBA" id="ARBA00023157"/>
    </source>
</evidence>
<dbReference type="InterPro" id="IPR029034">
    <property type="entry name" value="Cystine-knot_cytokine"/>
</dbReference>
<dbReference type="EMBL" id="JAIWYP010000013">
    <property type="protein sequence ID" value="KAH3716148.1"/>
    <property type="molecule type" value="Genomic_DNA"/>
</dbReference>
<organism evidence="10 11">
    <name type="scientific">Dreissena polymorpha</name>
    <name type="common">Zebra mussel</name>
    <name type="synonym">Mytilus polymorpha</name>
    <dbReference type="NCBI Taxonomy" id="45954"/>
    <lineage>
        <taxon>Eukaryota</taxon>
        <taxon>Metazoa</taxon>
        <taxon>Spiralia</taxon>
        <taxon>Lophotrochozoa</taxon>
        <taxon>Mollusca</taxon>
        <taxon>Bivalvia</taxon>
        <taxon>Autobranchia</taxon>
        <taxon>Heteroconchia</taxon>
        <taxon>Euheterodonta</taxon>
        <taxon>Imparidentia</taxon>
        <taxon>Neoheterodontei</taxon>
        <taxon>Myida</taxon>
        <taxon>Dreissenoidea</taxon>
        <taxon>Dreissenidae</taxon>
        <taxon>Dreissena</taxon>
    </lineage>
</organism>
<dbReference type="PROSITE" id="PS00250">
    <property type="entry name" value="TGF_BETA_1"/>
    <property type="match status" value="1"/>
</dbReference>
<dbReference type="InterPro" id="IPR015615">
    <property type="entry name" value="TGF-beta-rel"/>
</dbReference>
<dbReference type="PANTHER" id="PTHR11848:SF262">
    <property type="entry name" value="LD29161P"/>
    <property type="match status" value="1"/>
</dbReference>
<comment type="similarity">
    <text evidence="2 6">Belongs to the TGF-beta family.</text>
</comment>
<gene>
    <name evidence="10" type="ORF">DPMN_058867</name>
</gene>
<evidence type="ECO:0000256" key="2">
    <source>
        <dbReference type="ARBA" id="ARBA00006656"/>
    </source>
</evidence>
<dbReference type="GO" id="GO:0005125">
    <property type="term" value="F:cytokine activity"/>
    <property type="evidence" value="ECO:0007669"/>
    <property type="project" value="TreeGrafter"/>
</dbReference>
<dbReference type="SUPFAM" id="SSF57501">
    <property type="entry name" value="Cystine-knot cytokines"/>
    <property type="match status" value="1"/>
</dbReference>
<sequence length="472" mass="54445">MQSLLSVLCIAMCLNLCSTSKLPAEKSVSKDVETAEKNKQNFDETPSIDKRRFRTKEDIPKDYLEHLIERYGISEDPLGDYEKKKKEYKHRIQSYEEYEDFYDYPEGEPSSYDDMTLESDTESGNDTEDGNSTCKACEILDEARAFRLENIKYSILGQIGFESDNLPNMTGKVIPKIPSIEKLIGQHEMQNDQPVLPEGNFIPEDQIYGQVKKAYTIGQSPPKAFDIDVPGGCYFELPESVTSRKIQDATLWVYVKSENEKRKRREIFHIRIVIIDPKAKRGNLLRGEVHGKKTSADGWVDFKFARFAHRWARKPESNRGVVIQAFDDEGNNMVVTPEMSTEEKFFPMLEMTTVEHNDRHTLLKRHVNNICTERDKRTTCCRYPLRVDFVSFGWDWVIAPTGYTANYCAGECRHRHVDDNPNAYLVQQVSLGTTPCCTAAKWFPLAMLYFDHAHTVLYTYMQKMIIDRCSCA</sequence>
<reference evidence="10" key="2">
    <citation type="submission" date="2020-11" db="EMBL/GenBank/DDBJ databases">
        <authorList>
            <person name="McCartney M.A."/>
            <person name="Auch B."/>
            <person name="Kono T."/>
            <person name="Mallez S."/>
            <person name="Becker A."/>
            <person name="Gohl D.M."/>
            <person name="Silverstein K.A.T."/>
            <person name="Koren S."/>
            <person name="Bechman K.B."/>
            <person name="Herman A."/>
            <person name="Abrahante J.E."/>
            <person name="Garbe J."/>
        </authorList>
    </citation>
    <scope>NUCLEOTIDE SEQUENCE</scope>
    <source>
        <strain evidence="10">Duluth1</strain>
        <tissue evidence="10">Whole animal</tissue>
    </source>
</reference>
<dbReference type="SMART" id="SM00204">
    <property type="entry name" value="TGFB"/>
    <property type="match status" value="1"/>
</dbReference>
<dbReference type="CDD" id="cd13751">
    <property type="entry name" value="TGF_beta_GDF8_like"/>
    <property type="match status" value="1"/>
</dbReference>
<evidence type="ECO:0000256" key="6">
    <source>
        <dbReference type="RuleBase" id="RU000354"/>
    </source>
</evidence>
<keyword evidence="3" id="KW-0964">Secreted</keyword>
<dbReference type="InterPro" id="IPR017948">
    <property type="entry name" value="TGFb_CS"/>
</dbReference>
<keyword evidence="11" id="KW-1185">Reference proteome</keyword>
<dbReference type="GO" id="GO:0005615">
    <property type="term" value="C:extracellular space"/>
    <property type="evidence" value="ECO:0007669"/>
    <property type="project" value="TreeGrafter"/>
</dbReference>
<keyword evidence="8" id="KW-0732">Signal</keyword>
<comment type="subcellular location">
    <subcellularLocation>
        <location evidence="1">Secreted</location>
    </subcellularLocation>
</comment>